<feature type="domain" description="Glycosyltransferase 2-like" evidence="2">
    <location>
        <begin position="14"/>
        <end position="176"/>
    </location>
</feature>
<dbReference type="InterPro" id="IPR029044">
    <property type="entry name" value="Nucleotide-diphossugar_trans"/>
</dbReference>
<keyword evidence="1" id="KW-0808">Transferase</keyword>
<evidence type="ECO:0000313" key="5">
    <source>
        <dbReference type="Proteomes" id="UP000609651"/>
    </source>
</evidence>
<comment type="caution">
    <text evidence="4">The sequence shown here is derived from an EMBL/GenBank/DDBJ whole genome shotgun (WGS) entry which is preliminary data.</text>
</comment>
<dbReference type="InterPro" id="IPR027791">
    <property type="entry name" value="Galactosyl_T_C"/>
</dbReference>
<reference evidence="4 5" key="1">
    <citation type="journal article" date="2020" name="Syst. Appl. Microbiol.">
        <title>Alienimonas chondri sp. nov., a novel planctomycete isolated from the biofilm of the red alga Chondrus crispus.</title>
        <authorList>
            <person name="Vitorino I."/>
            <person name="Albuquerque L."/>
            <person name="Wiegand S."/>
            <person name="Kallscheuer N."/>
            <person name="da Costa M.S."/>
            <person name="Lobo-da-Cunha A."/>
            <person name="Jogler C."/>
            <person name="Lage O.M."/>
        </authorList>
    </citation>
    <scope>NUCLEOTIDE SEQUENCE [LARGE SCALE GENOMIC DNA]</scope>
    <source>
        <strain evidence="4 5">LzC2</strain>
    </source>
</reference>
<dbReference type="PANTHER" id="PTHR43685">
    <property type="entry name" value="GLYCOSYLTRANSFERASE"/>
    <property type="match status" value="1"/>
</dbReference>
<organism evidence="4 5">
    <name type="scientific">Alienimonas chondri</name>
    <dbReference type="NCBI Taxonomy" id="2681879"/>
    <lineage>
        <taxon>Bacteria</taxon>
        <taxon>Pseudomonadati</taxon>
        <taxon>Planctomycetota</taxon>
        <taxon>Planctomycetia</taxon>
        <taxon>Planctomycetales</taxon>
        <taxon>Planctomycetaceae</taxon>
        <taxon>Alienimonas</taxon>
    </lineage>
</organism>
<evidence type="ECO:0008006" key="6">
    <source>
        <dbReference type="Google" id="ProtNLM"/>
    </source>
</evidence>
<dbReference type="Proteomes" id="UP000609651">
    <property type="component" value="Unassembled WGS sequence"/>
</dbReference>
<sequence>MTASANSSDSPKISCVMPTYGRPEYMNEAVWMFLQQDDPNKELIILNDCPGQTFEFDHPEVRVFNETERFANLGAKRNWCIELAEGGLIAVWDDDDVFLPWRLSFCRRELTERHVSFYRAAEFLAYWGQNWLHDNQAVPAWGSHPNTLFTKNLWRDVGGYPPADVGEDAAFFKRIHERLGAEHIVFPIDRDDRFMILRGTSQYAHMSMGGGERPLDTRPGRFRIDPKPIADPLLASHYQDRVSRRSSPVETGDHALVARSEETGERPVLSILVSLKNRSRILDDGEELTLFPNCMRSIAEAAAALEATDGIGPIELIVADFHSNDWPACKWLPAAAGELAWKLVRIEGPFSKGRGLNRAARYASNERLLLCDADLLLTPEILRRAIEIVDGGGAWSPIFQYLTRQGEPSSWEDLGFGPMAVSRSRFDEVGGLPEFESWGGEDNIFYERLEQVVTIRRERMPGLRHQWHPDRLRHAYYRRPPKSDYWDYSRVRRGRESKGPTRDRDHDGTSYYGVHPDWAGELVLFDDGRFVRPGAGHAGGYTLASQQELILAWDDWPEERLEWHADHALFQSADTRFTVRRQVHNDCRRW</sequence>
<accession>A0ABX1VG15</accession>
<evidence type="ECO:0000259" key="2">
    <source>
        <dbReference type="Pfam" id="PF00535"/>
    </source>
</evidence>
<name>A0ABX1VG15_9PLAN</name>
<evidence type="ECO:0000313" key="4">
    <source>
        <dbReference type="EMBL" id="NNJ26207.1"/>
    </source>
</evidence>
<dbReference type="RefSeq" id="WP_171187003.1">
    <property type="nucleotide sequence ID" value="NZ_WTPX01000066.1"/>
</dbReference>
<dbReference type="InterPro" id="IPR050834">
    <property type="entry name" value="Glycosyltransf_2"/>
</dbReference>
<dbReference type="EMBL" id="WTPX01000066">
    <property type="protein sequence ID" value="NNJ26207.1"/>
    <property type="molecule type" value="Genomic_DNA"/>
</dbReference>
<feature type="domain" description="Galactosyltransferase C-terminal" evidence="3">
    <location>
        <begin position="414"/>
        <end position="459"/>
    </location>
</feature>
<evidence type="ECO:0000256" key="1">
    <source>
        <dbReference type="ARBA" id="ARBA00022679"/>
    </source>
</evidence>
<keyword evidence="5" id="KW-1185">Reference proteome</keyword>
<dbReference type="InterPro" id="IPR001173">
    <property type="entry name" value="Glyco_trans_2-like"/>
</dbReference>
<protein>
    <recommendedName>
        <fullName evidence="6">Glycosyltransferase</fullName>
    </recommendedName>
</protein>
<dbReference type="Pfam" id="PF00535">
    <property type="entry name" value="Glycos_transf_2"/>
    <property type="match status" value="1"/>
</dbReference>
<evidence type="ECO:0000259" key="3">
    <source>
        <dbReference type="Pfam" id="PF02709"/>
    </source>
</evidence>
<dbReference type="Pfam" id="PF02709">
    <property type="entry name" value="Glyco_transf_7C"/>
    <property type="match status" value="1"/>
</dbReference>
<dbReference type="SUPFAM" id="SSF53448">
    <property type="entry name" value="Nucleotide-diphospho-sugar transferases"/>
    <property type="match status" value="2"/>
</dbReference>
<dbReference type="Gene3D" id="3.90.550.10">
    <property type="entry name" value="Spore Coat Polysaccharide Biosynthesis Protein SpsA, Chain A"/>
    <property type="match status" value="2"/>
</dbReference>
<gene>
    <name evidence="4" type="ORF">LzC2_22880</name>
</gene>
<dbReference type="PANTHER" id="PTHR43685:SF2">
    <property type="entry name" value="GLYCOSYLTRANSFERASE 2-LIKE DOMAIN-CONTAINING PROTEIN"/>
    <property type="match status" value="1"/>
</dbReference>
<dbReference type="CDD" id="cd00761">
    <property type="entry name" value="Glyco_tranf_GTA_type"/>
    <property type="match status" value="2"/>
</dbReference>
<proteinExistence type="predicted"/>